<dbReference type="OrthoDB" id="6631333at2"/>
<dbReference type="EMBL" id="SMBY01000008">
    <property type="protein sequence ID" value="TCV04923.1"/>
    <property type="molecule type" value="Genomic_DNA"/>
</dbReference>
<dbReference type="AlphaFoldDB" id="A0A4R3VLY2"/>
<accession>A0A4R3VLY2</accession>
<dbReference type="Proteomes" id="UP000295433">
    <property type="component" value="Unassembled WGS sequence"/>
</dbReference>
<evidence type="ECO:0000313" key="2">
    <source>
        <dbReference type="Proteomes" id="UP000295433"/>
    </source>
</evidence>
<dbReference type="PROSITE" id="PS51257">
    <property type="entry name" value="PROKAR_LIPOPROTEIN"/>
    <property type="match status" value="1"/>
</dbReference>
<keyword evidence="1" id="KW-0449">Lipoprotein</keyword>
<dbReference type="InterPro" id="IPR014582">
    <property type="entry name" value="UCP033535_lipo"/>
</dbReference>
<keyword evidence="2" id="KW-1185">Reference proteome</keyword>
<gene>
    <name evidence="1" type="ORF">EDC54_10876</name>
</gene>
<proteinExistence type="predicted"/>
<dbReference type="Pfam" id="PF10054">
    <property type="entry name" value="DUF2291"/>
    <property type="match status" value="1"/>
</dbReference>
<dbReference type="InterPro" id="IPR036215">
    <property type="entry name" value="TM0957-like_sf"/>
</dbReference>
<comment type="caution">
    <text evidence="1">The sequence shown here is derived from an EMBL/GenBank/DDBJ whole genome shotgun (WGS) entry which is preliminary data.</text>
</comment>
<reference evidence="1 2" key="1">
    <citation type="submission" date="2019-03" db="EMBL/GenBank/DDBJ databases">
        <title>Genomic Encyclopedia of Type Strains, Phase IV (KMG-IV): sequencing the most valuable type-strain genomes for metagenomic binning, comparative biology and taxonomic classification.</title>
        <authorList>
            <person name="Goeker M."/>
        </authorList>
    </citation>
    <scope>NUCLEOTIDE SEQUENCE [LARGE SCALE GENOMIC DNA]</scope>
    <source>
        <strain evidence="1 2">DSM 16730</strain>
    </source>
</reference>
<dbReference type="SUPFAM" id="SSF141318">
    <property type="entry name" value="TM0957-like"/>
    <property type="match status" value="1"/>
</dbReference>
<evidence type="ECO:0000313" key="1">
    <source>
        <dbReference type="EMBL" id="TCV04923.1"/>
    </source>
</evidence>
<sequence length="206" mass="22693">MYKQACLMLAFLMLGGCRIVSEQELAELKSPPNPHMANIAQTWQEKLVPQVVSLARPADELLAAINTAKDFDAACETLGYRAQEENPCIFFVNIRGKIDNIDTSSRSGKLTLQDTSGNRVVVQIGPTLRGTQLRDGYKDTSYGDFNDQVLYGDYSRAINDEAVKMIQAADLTVGKNVEIYGVFSAWDTPTTLPDITPAKIVPSEEK</sequence>
<protein>
    <submittedName>
        <fullName evidence="1">Putative lipoprotein</fullName>
    </submittedName>
</protein>
<name>A0A4R3VLY2_9GAMM</name>
<dbReference type="RefSeq" id="WP_132457100.1">
    <property type="nucleotide sequence ID" value="NZ_JAWIZJ010000008.1"/>
</dbReference>
<organism evidence="1 2">
    <name type="scientific">Samsonia erythrinae</name>
    <dbReference type="NCBI Taxonomy" id="160434"/>
    <lineage>
        <taxon>Bacteria</taxon>
        <taxon>Pseudomonadati</taxon>
        <taxon>Pseudomonadota</taxon>
        <taxon>Gammaproteobacteria</taxon>
        <taxon>Enterobacterales</taxon>
        <taxon>Pectobacteriaceae</taxon>
        <taxon>Samsonia</taxon>
    </lineage>
</organism>